<dbReference type="EMBL" id="JACVVK020000662">
    <property type="protein sequence ID" value="KAK7458926.1"/>
    <property type="molecule type" value="Genomic_DNA"/>
</dbReference>
<protein>
    <submittedName>
        <fullName evidence="2">Uncharacterized protein</fullName>
    </submittedName>
</protein>
<accession>A0ABD0J426</accession>
<evidence type="ECO:0000313" key="3">
    <source>
        <dbReference type="Proteomes" id="UP001519460"/>
    </source>
</evidence>
<reference evidence="2 3" key="1">
    <citation type="journal article" date="2023" name="Sci. Data">
        <title>Genome assembly of the Korean intertidal mud-creeper Batillaria attramentaria.</title>
        <authorList>
            <person name="Patra A.K."/>
            <person name="Ho P.T."/>
            <person name="Jun S."/>
            <person name="Lee S.J."/>
            <person name="Kim Y."/>
            <person name="Won Y.J."/>
        </authorList>
    </citation>
    <scope>NUCLEOTIDE SEQUENCE [LARGE SCALE GENOMIC DNA]</scope>
    <source>
        <strain evidence="2">Wonlab-2016</strain>
    </source>
</reference>
<feature type="non-terminal residue" evidence="2">
    <location>
        <position position="57"/>
    </location>
</feature>
<keyword evidence="3" id="KW-1185">Reference proteome</keyword>
<evidence type="ECO:0000313" key="2">
    <source>
        <dbReference type="EMBL" id="KAK7458926.1"/>
    </source>
</evidence>
<name>A0ABD0J426_9CAEN</name>
<feature type="region of interest" description="Disordered" evidence="1">
    <location>
        <begin position="25"/>
        <end position="57"/>
    </location>
</feature>
<organism evidence="2 3">
    <name type="scientific">Batillaria attramentaria</name>
    <dbReference type="NCBI Taxonomy" id="370345"/>
    <lineage>
        <taxon>Eukaryota</taxon>
        <taxon>Metazoa</taxon>
        <taxon>Spiralia</taxon>
        <taxon>Lophotrochozoa</taxon>
        <taxon>Mollusca</taxon>
        <taxon>Gastropoda</taxon>
        <taxon>Caenogastropoda</taxon>
        <taxon>Sorbeoconcha</taxon>
        <taxon>Cerithioidea</taxon>
        <taxon>Batillariidae</taxon>
        <taxon>Batillaria</taxon>
    </lineage>
</organism>
<comment type="caution">
    <text evidence="2">The sequence shown here is derived from an EMBL/GenBank/DDBJ whole genome shotgun (WGS) entry which is preliminary data.</text>
</comment>
<dbReference type="AlphaFoldDB" id="A0ABD0J426"/>
<gene>
    <name evidence="2" type="ORF">BaRGS_00039057</name>
</gene>
<evidence type="ECO:0000256" key="1">
    <source>
        <dbReference type="SAM" id="MobiDB-lite"/>
    </source>
</evidence>
<dbReference type="Proteomes" id="UP001519460">
    <property type="component" value="Unassembled WGS sequence"/>
</dbReference>
<sequence>MPVPVFAQRPPFDVGSDVARGPLIASKTSPALGPSGGGGTVWAAGPHSDDNNFQATL</sequence>
<proteinExistence type="predicted"/>